<dbReference type="PROSITE" id="PS51259">
    <property type="entry name" value="MHD2"/>
    <property type="match status" value="1"/>
</dbReference>
<dbReference type="InterPro" id="IPR014772">
    <property type="entry name" value="Munc13_dom-2"/>
</dbReference>
<evidence type="ECO:0000259" key="2">
    <source>
        <dbReference type="PROSITE" id="PS51259"/>
    </source>
</evidence>
<feature type="region of interest" description="Disordered" evidence="1">
    <location>
        <begin position="1103"/>
        <end position="1144"/>
    </location>
</feature>
<evidence type="ECO:0000313" key="3">
    <source>
        <dbReference type="EMBL" id="ORZ41534.1"/>
    </source>
</evidence>
<keyword evidence="4" id="KW-1185">Reference proteome</keyword>
<reference evidence="3 4" key="1">
    <citation type="submission" date="2016-07" db="EMBL/GenBank/DDBJ databases">
        <title>Pervasive Adenine N6-methylation of Active Genes in Fungi.</title>
        <authorList>
            <consortium name="DOE Joint Genome Institute"/>
            <person name="Mondo S.J."/>
            <person name="Dannebaum R.O."/>
            <person name="Kuo R.C."/>
            <person name="Labutti K."/>
            <person name="Haridas S."/>
            <person name="Kuo A."/>
            <person name="Salamov A."/>
            <person name="Ahrendt S.R."/>
            <person name="Lipzen A."/>
            <person name="Sullivan W."/>
            <person name="Andreopoulos W.B."/>
            <person name="Clum A."/>
            <person name="Lindquist E."/>
            <person name="Daum C."/>
            <person name="Ramamoorthy G.K."/>
            <person name="Gryganskyi A."/>
            <person name="Culley D."/>
            <person name="Magnuson J.K."/>
            <person name="James T.Y."/>
            <person name="O'Malley M.A."/>
            <person name="Stajich J.E."/>
            <person name="Spatafora J.W."/>
            <person name="Visel A."/>
            <person name="Grigoriev I.V."/>
        </authorList>
    </citation>
    <scope>NUCLEOTIDE SEQUENCE [LARGE SCALE GENOMIC DNA]</scope>
    <source>
        <strain evidence="3 4">PL171</strain>
    </source>
</reference>
<comment type="caution">
    <text evidence="3">The sequence shown here is derived from an EMBL/GenBank/DDBJ whole genome shotgun (WGS) entry which is preliminary data.</text>
</comment>
<dbReference type="PANTHER" id="PTHR47263">
    <property type="entry name" value="ADENYLATE CYCLASE ACTIVATION PROTEIN GIT1"/>
    <property type="match status" value="1"/>
</dbReference>
<evidence type="ECO:0000256" key="1">
    <source>
        <dbReference type="SAM" id="MobiDB-lite"/>
    </source>
</evidence>
<feature type="compositionally biased region" description="Basic and acidic residues" evidence="1">
    <location>
        <begin position="1103"/>
        <end position="1115"/>
    </location>
</feature>
<feature type="compositionally biased region" description="Low complexity" evidence="1">
    <location>
        <begin position="75"/>
        <end position="89"/>
    </location>
</feature>
<protein>
    <recommendedName>
        <fullName evidence="2">MHD2 domain-containing protein</fullName>
    </recommendedName>
</protein>
<feature type="region of interest" description="Disordered" evidence="1">
    <location>
        <begin position="1"/>
        <end position="89"/>
    </location>
</feature>
<name>A0A1Y2I5E1_9FUNG</name>
<dbReference type="Gene3D" id="1.10.357.50">
    <property type="match status" value="1"/>
</dbReference>
<organism evidence="3 4">
    <name type="scientific">Catenaria anguillulae PL171</name>
    <dbReference type="NCBI Taxonomy" id="765915"/>
    <lineage>
        <taxon>Eukaryota</taxon>
        <taxon>Fungi</taxon>
        <taxon>Fungi incertae sedis</taxon>
        <taxon>Blastocladiomycota</taxon>
        <taxon>Blastocladiomycetes</taxon>
        <taxon>Blastocladiales</taxon>
        <taxon>Catenariaceae</taxon>
        <taxon>Catenaria</taxon>
    </lineage>
</organism>
<feature type="domain" description="MHD2" evidence="2">
    <location>
        <begin position="862"/>
        <end position="991"/>
    </location>
</feature>
<sequence>MDPNPNLGYNYNYPARRESQLSRHGSPHPVPAPASASATASAPARPDRSRSRGPAGANGRGPAILPPKSPRRPVSSNYAPSSSTASAADSSMSTVSSASTTILSPVPSSASSTLFSPRPASAMVPPTGCLPAASSFAASPSVAPSPMPMPRRSLPDLYPYVLRAALWHDRSKLSHGASLHGGGAMTTYVRQVFGVPNDKAKDPAYASVKNRSDDKVCSISQSFLPLSTKHLYRDLNLYLDRLDLNLIPGRRHDDFPAPKSFSAWLNAERDAVISEARSLAARDSKVSKKSKHGTPNPRADTCLFIPPHADDAYATIVRKLANSSARALLDLVATRWRIDPSYRSLLLLDRIATSQLITPPKTGGTCSPQSLRDIDTHLDQLMHLARTSVARWPTAHRAFAQRTHYPEFYQRVHFVPAMAGLVQMITADVAGPAPNVPDALPKLRHAAYVHFRRVLHKAHEESLAQLPEQQDDEAPPASDDPRLFVMHDVDKLKRVHASNSDTSNTALGWSAAHAVLTYELLSKLVAHIDDKVFDVYNTARESAMALGVVHMSGDSMSHLLSRYADWFQSAVDEWIRRTSETMTEQWTRRMIEQDQFGSDGDMLSTSQVDALKALAWPSFDHEYRAAKKFTRTMCQVIAILLQMEEAALAEDAAIEAANSAGSGANSTHASPDRTKSLMHRLRGAFGGDKDKDRSVAGKPLRIDGLYAHLTGVLSSELPEDLYVSPFARDETLDRRAGGAAAGGPDVFWAEVTLDGTPLGRTPTEEGILPTTPPPPVMIDLDSAVLLTVYASMLDGETVTSAIRSSTSMGGLIGVSKTYPHHVGQRRLRVHVRWVRGESRYMYHFFDDAYSQLSVMVGKWMQDYMLQLASTEYGGGESTIVSFKTRAGRKTITFATVEEDMQPLLDYLNHTLEVLNTHLHDSLTTKLFKRVWRGALTSIDAVLRRSLTLLYDFFHVDGEGLPRTLLQSRHYHRLAALLSYYHANTDDLMGMYLSAINSYLSAKVEGLTKRAQRQARSRQASTLTRGASLANFAKLADLSTGPQAASDVSPIHSPFASTKDINEDVHVRERKFRTLRPGSARSGGGGGAVVSAKDFISALAADEPARKRAGAKERRFQGAVSKAMSDSESDDGSDHAFGDDDDDATSLGAPLYTDSGVGFGGSAGSRLASLARQEAIWTILCLRADQAAVVRRILDNMRDEATNMVASAGAGGSRVAGAARGGY</sequence>
<evidence type="ECO:0000313" key="4">
    <source>
        <dbReference type="Proteomes" id="UP000193411"/>
    </source>
</evidence>
<feature type="region of interest" description="Disordered" evidence="1">
    <location>
        <begin position="102"/>
        <end position="122"/>
    </location>
</feature>
<feature type="compositionally biased region" description="Polar residues" evidence="1">
    <location>
        <begin position="102"/>
        <end position="115"/>
    </location>
</feature>
<gene>
    <name evidence="3" type="ORF">BCR44DRAFT_1423020</name>
</gene>
<feature type="compositionally biased region" description="Low complexity" evidence="1">
    <location>
        <begin position="52"/>
        <end position="63"/>
    </location>
</feature>
<feature type="compositionally biased region" description="Low complexity" evidence="1">
    <location>
        <begin position="1"/>
        <end position="14"/>
    </location>
</feature>
<feature type="compositionally biased region" description="Low complexity" evidence="1">
    <location>
        <begin position="33"/>
        <end position="44"/>
    </location>
</feature>
<proteinExistence type="predicted"/>
<dbReference type="Proteomes" id="UP000193411">
    <property type="component" value="Unassembled WGS sequence"/>
</dbReference>
<dbReference type="PANTHER" id="PTHR47263:SF1">
    <property type="entry name" value="C2 DOMAIN PROTEIN (AFU_ORTHOLOGUE AFUA_7G02350)"/>
    <property type="match status" value="1"/>
</dbReference>
<dbReference type="EMBL" id="MCFL01000001">
    <property type="protein sequence ID" value="ORZ41534.1"/>
    <property type="molecule type" value="Genomic_DNA"/>
</dbReference>
<dbReference type="OrthoDB" id="2015333at2759"/>
<feature type="region of interest" description="Disordered" evidence="1">
    <location>
        <begin position="1042"/>
        <end position="1061"/>
    </location>
</feature>
<accession>A0A1Y2I5E1</accession>
<dbReference type="InterPro" id="IPR052811">
    <property type="entry name" value="Glucose_resp_signaling"/>
</dbReference>
<dbReference type="AlphaFoldDB" id="A0A1Y2I5E1"/>